<keyword evidence="1" id="KW-0472">Membrane</keyword>
<feature type="transmembrane region" description="Helical" evidence="1">
    <location>
        <begin position="43"/>
        <end position="67"/>
    </location>
</feature>
<evidence type="ECO:0000313" key="2">
    <source>
        <dbReference type="EMBL" id="GGG70791.1"/>
    </source>
</evidence>
<organism evidence="2 3">
    <name type="scientific">Edaphobacter dinghuensis</name>
    <dbReference type="NCBI Taxonomy" id="1560005"/>
    <lineage>
        <taxon>Bacteria</taxon>
        <taxon>Pseudomonadati</taxon>
        <taxon>Acidobacteriota</taxon>
        <taxon>Terriglobia</taxon>
        <taxon>Terriglobales</taxon>
        <taxon>Acidobacteriaceae</taxon>
        <taxon>Edaphobacter</taxon>
    </lineage>
</organism>
<keyword evidence="3" id="KW-1185">Reference proteome</keyword>
<accession>A0A917H8F5</accession>
<dbReference type="PANTHER" id="PTHR36535">
    <property type="entry name" value="YALI0E30327P"/>
    <property type="match status" value="1"/>
</dbReference>
<proteinExistence type="predicted"/>
<keyword evidence="1" id="KW-0812">Transmembrane</keyword>
<protein>
    <submittedName>
        <fullName evidence="2">Membrane protein</fullName>
    </submittedName>
</protein>
<evidence type="ECO:0000256" key="1">
    <source>
        <dbReference type="SAM" id="Phobius"/>
    </source>
</evidence>
<feature type="transmembrane region" description="Helical" evidence="1">
    <location>
        <begin position="130"/>
        <end position="148"/>
    </location>
</feature>
<reference evidence="2" key="1">
    <citation type="journal article" date="2014" name="Int. J. Syst. Evol. Microbiol.">
        <title>Complete genome sequence of Corynebacterium casei LMG S-19264T (=DSM 44701T), isolated from a smear-ripened cheese.</title>
        <authorList>
            <consortium name="US DOE Joint Genome Institute (JGI-PGF)"/>
            <person name="Walter F."/>
            <person name="Albersmeier A."/>
            <person name="Kalinowski J."/>
            <person name="Ruckert C."/>
        </authorList>
    </citation>
    <scope>NUCLEOTIDE SEQUENCE</scope>
    <source>
        <strain evidence="2">CGMCC 1.12997</strain>
    </source>
</reference>
<dbReference type="InterPro" id="IPR013901">
    <property type="entry name" value="Anthrone_oxy"/>
</dbReference>
<sequence length="149" mass="16542">MAGFLYIATTICIGLLIGTELAVSVFINPVLQKLDDRAHAKAISLFATRLGHAMPFWYGFSLVLLITETIAKRHESGSTLLIAASAIWLAVILLSVLVLVPINNRMMQLDAKSFPEEAQREHRRWTNLHHLRVAALVVAMICFLLAAHQ</sequence>
<dbReference type="EMBL" id="BMGT01000001">
    <property type="protein sequence ID" value="GGG70791.1"/>
    <property type="molecule type" value="Genomic_DNA"/>
</dbReference>
<reference evidence="2" key="2">
    <citation type="submission" date="2020-09" db="EMBL/GenBank/DDBJ databases">
        <authorList>
            <person name="Sun Q."/>
            <person name="Zhou Y."/>
        </authorList>
    </citation>
    <scope>NUCLEOTIDE SEQUENCE</scope>
    <source>
        <strain evidence="2">CGMCC 1.12997</strain>
    </source>
</reference>
<dbReference type="Proteomes" id="UP000647241">
    <property type="component" value="Unassembled WGS sequence"/>
</dbReference>
<dbReference type="AlphaFoldDB" id="A0A917H8F5"/>
<feature type="transmembrane region" description="Helical" evidence="1">
    <location>
        <begin position="79"/>
        <end position="102"/>
    </location>
</feature>
<evidence type="ECO:0000313" key="3">
    <source>
        <dbReference type="Proteomes" id="UP000647241"/>
    </source>
</evidence>
<comment type="caution">
    <text evidence="2">The sequence shown here is derived from an EMBL/GenBank/DDBJ whole genome shotgun (WGS) entry which is preliminary data.</text>
</comment>
<keyword evidence="1" id="KW-1133">Transmembrane helix</keyword>
<dbReference type="PANTHER" id="PTHR36535:SF1">
    <property type="entry name" value="DUF1772 DOMAIN-CONTAINING PROTEIN"/>
    <property type="match status" value="1"/>
</dbReference>
<name>A0A917H8F5_9BACT</name>
<gene>
    <name evidence="2" type="ORF">GCM10011585_11240</name>
</gene>
<feature type="transmembrane region" description="Helical" evidence="1">
    <location>
        <begin position="6"/>
        <end position="31"/>
    </location>
</feature>
<dbReference type="Pfam" id="PF08592">
    <property type="entry name" value="Anthrone_oxy"/>
    <property type="match status" value="1"/>
</dbReference>